<dbReference type="PROSITE" id="PS00062">
    <property type="entry name" value="ALDOKETO_REDUCTASE_2"/>
    <property type="match status" value="1"/>
</dbReference>
<accession>D4YRJ3</accession>
<feature type="domain" description="NADP-dependent oxidoreductase" evidence="1">
    <location>
        <begin position="14"/>
        <end position="151"/>
    </location>
</feature>
<dbReference type="GO" id="GO:0050580">
    <property type="term" value="F:2,5-didehydrogluconate reductase activity"/>
    <property type="evidence" value="ECO:0007669"/>
    <property type="project" value="UniProtKB-EC"/>
</dbReference>
<dbReference type="eggNOG" id="COG0656">
    <property type="taxonomic scope" value="Bacteria"/>
</dbReference>
<dbReference type="EC" id="1.1.1.274" evidence="2"/>
<proteinExistence type="predicted"/>
<dbReference type="InterPro" id="IPR020471">
    <property type="entry name" value="AKR"/>
</dbReference>
<evidence type="ECO:0000259" key="1">
    <source>
        <dbReference type="Pfam" id="PF00248"/>
    </source>
</evidence>
<dbReference type="SUPFAM" id="SSF51430">
    <property type="entry name" value="NAD(P)-linked oxidoreductase"/>
    <property type="match status" value="1"/>
</dbReference>
<dbReference type="PANTHER" id="PTHR43827:SF13">
    <property type="entry name" value="ALDO_KETO REDUCTASE FAMILY PROTEIN"/>
    <property type="match status" value="1"/>
</dbReference>
<dbReference type="Gene3D" id="3.20.20.100">
    <property type="entry name" value="NADP-dependent oxidoreductase domain"/>
    <property type="match status" value="1"/>
</dbReference>
<protein>
    <submittedName>
        <fullName evidence="2">Oxidoreductase, aldo/keto reductase family protein</fullName>
        <ecNumber evidence="2">1.1.1.274</ecNumber>
    </submittedName>
</protein>
<reference evidence="2 3" key="1">
    <citation type="submission" date="2010-04" db="EMBL/GenBank/DDBJ databases">
        <authorList>
            <person name="Muzny D."/>
            <person name="Qin X."/>
            <person name="Deng J."/>
            <person name="Jiang H."/>
            <person name="Liu Y."/>
            <person name="Qu J."/>
            <person name="Song X.-Z."/>
            <person name="Zhang L."/>
            <person name="Thornton R."/>
            <person name="Coyle M."/>
            <person name="Francisco L."/>
            <person name="Jackson L."/>
            <person name="Javaid M."/>
            <person name="Korchina V."/>
            <person name="Kovar C."/>
            <person name="Mata R."/>
            <person name="Mathew T."/>
            <person name="Ngo R."/>
            <person name="Nguyen L."/>
            <person name="Nguyen N."/>
            <person name="Okwuonu G."/>
            <person name="Ongeri F."/>
            <person name="Pham C."/>
            <person name="Simmons D."/>
            <person name="Wilczek-Boney K."/>
            <person name="Hale W."/>
            <person name="Jakkamsetti A."/>
            <person name="Pham P."/>
            <person name="Ruth R."/>
            <person name="San Lucas F."/>
            <person name="Warren J."/>
            <person name="Zhang J."/>
            <person name="Zhao Z."/>
            <person name="Zhou C."/>
            <person name="Zhu D."/>
            <person name="Lee S."/>
            <person name="Bess C."/>
            <person name="Blankenburg K."/>
            <person name="Forbes L."/>
            <person name="Fu Q."/>
            <person name="Gubbala S."/>
            <person name="Hirani K."/>
            <person name="Jayaseelan J.C."/>
            <person name="Lara F."/>
            <person name="Munidasa M."/>
            <person name="Palculict T."/>
            <person name="Patil S."/>
            <person name="Pu L.-L."/>
            <person name="Saada N."/>
            <person name="Tang L."/>
            <person name="Weissenberger G."/>
            <person name="Zhu Y."/>
            <person name="Hemphill L."/>
            <person name="Shang Y."/>
            <person name="Youmans B."/>
            <person name="Ayvaz T."/>
            <person name="Ross M."/>
            <person name="Santibanez J."/>
            <person name="Aqrawi P."/>
            <person name="Gross S."/>
            <person name="Joshi V."/>
            <person name="Fowler G."/>
            <person name="Nazareth L."/>
            <person name="Reid J."/>
            <person name="Worley K."/>
            <person name="Petrosino J."/>
            <person name="Highlander S."/>
            <person name="Gibbs R."/>
        </authorList>
    </citation>
    <scope>NUCLEOTIDE SEQUENCE [LARGE SCALE GENOMIC DNA]</scope>
    <source>
        <strain evidence="2 3">DSM 11664</strain>
    </source>
</reference>
<dbReference type="PRINTS" id="PR00069">
    <property type="entry name" value="ALDKETRDTASE"/>
</dbReference>
<dbReference type="PANTHER" id="PTHR43827">
    <property type="entry name" value="2,5-DIKETO-D-GLUCONIC ACID REDUCTASE"/>
    <property type="match status" value="1"/>
</dbReference>
<organism evidence="2 3">
    <name type="scientific">Lactobacillus amylolyticus DSM 11664</name>
    <dbReference type="NCBI Taxonomy" id="585524"/>
    <lineage>
        <taxon>Bacteria</taxon>
        <taxon>Bacillati</taxon>
        <taxon>Bacillota</taxon>
        <taxon>Bacilli</taxon>
        <taxon>Lactobacillales</taxon>
        <taxon>Lactobacillaceae</taxon>
        <taxon>Lactobacillus</taxon>
    </lineage>
</organism>
<name>D4YRJ3_9LACO</name>
<dbReference type="InterPro" id="IPR023210">
    <property type="entry name" value="NADP_OxRdtase_dom"/>
</dbReference>
<keyword evidence="2" id="KW-0560">Oxidoreductase</keyword>
<dbReference type="Pfam" id="PF00248">
    <property type="entry name" value="Aldo_ket_red"/>
    <property type="match status" value="1"/>
</dbReference>
<dbReference type="CDD" id="cd19071">
    <property type="entry name" value="AKR_AKR1-5-like"/>
    <property type="match status" value="1"/>
</dbReference>
<dbReference type="PATRIC" id="fig|585524.9.peg.1098"/>
<dbReference type="Proteomes" id="UP000004069">
    <property type="component" value="Unassembled WGS sequence"/>
</dbReference>
<evidence type="ECO:0000313" key="3">
    <source>
        <dbReference type="Proteomes" id="UP000004069"/>
    </source>
</evidence>
<dbReference type="InterPro" id="IPR036812">
    <property type="entry name" value="NAD(P)_OxRdtase_dom_sf"/>
</dbReference>
<dbReference type="EMBL" id="ADNY01000005">
    <property type="protein sequence ID" value="EFG56236.1"/>
    <property type="molecule type" value="Genomic_DNA"/>
</dbReference>
<gene>
    <name evidence="2" type="primary">dkgB2</name>
    <name evidence="2" type="ORF">HMPREF0493_0121</name>
</gene>
<sequence>MKLELARESGILIFFLTTKVPTAVKDYEGTKKSIDEALEKFSLDYIDLLLIHSPQPWVEVNRTPDRHFKGNLENWRAMEEAVKAGKVRAIGVSNFLKEDLDNIIDTGTIKPAVNQIEVNIGNTPLTLMKCCQEQGIIVEAYSPLAHGRALTNLKIKKYADKYHVSPAQLMLKYDCQ</sequence>
<dbReference type="InterPro" id="IPR018170">
    <property type="entry name" value="Aldo/ket_reductase_CS"/>
</dbReference>
<evidence type="ECO:0000313" key="2">
    <source>
        <dbReference type="EMBL" id="EFG56236.1"/>
    </source>
</evidence>
<dbReference type="AlphaFoldDB" id="D4YRJ3"/>
<keyword evidence="3" id="KW-1185">Reference proteome</keyword>
<comment type="caution">
    <text evidence="2">The sequence shown here is derived from an EMBL/GenBank/DDBJ whole genome shotgun (WGS) entry which is preliminary data.</text>
</comment>